<evidence type="ECO:0000313" key="3">
    <source>
        <dbReference type="Proteomes" id="UP000717328"/>
    </source>
</evidence>
<dbReference type="OrthoDB" id="415532at2759"/>
<evidence type="ECO:0000259" key="1">
    <source>
        <dbReference type="Pfam" id="PF14033"/>
    </source>
</evidence>
<dbReference type="AlphaFoldDB" id="A0A9P7G2F4"/>
<reference evidence="2" key="2">
    <citation type="submission" date="2021-10" db="EMBL/GenBank/DDBJ databases">
        <title>Phylogenomics reveals ancestral predisposition of the termite-cultivated fungus Termitomyces towards a domesticated lifestyle.</title>
        <authorList>
            <person name="Auxier B."/>
            <person name="Grum-Grzhimaylo A."/>
            <person name="Cardenas M.E."/>
            <person name="Lodge J.D."/>
            <person name="Laessoe T."/>
            <person name="Pedersen O."/>
            <person name="Smith M.E."/>
            <person name="Kuyper T.W."/>
            <person name="Franco-Molano E.A."/>
            <person name="Baroni T.J."/>
            <person name="Aanen D.K."/>
        </authorList>
    </citation>
    <scope>NUCLEOTIDE SEQUENCE</scope>
    <source>
        <strain evidence="2">D49</strain>
    </source>
</reference>
<evidence type="ECO:0000313" key="2">
    <source>
        <dbReference type="EMBL" id="KAG5639577.1"/>
    </source>
</evidence>
<accession>A0A9P7G2F4</accession>
<protein>
    <recommendedName>
        <fullName evidence="1">DUF4246 domain-containing protein</fullName>
    </recommendedName>
</protein>
<comment type="caution">
    <text evidence="2">The sequence shown here is derived from an EMBL/GenBank/DDBJ whole genome shotgun (WGS) entry which is preliminary data.</text>
</comment>
<dbReference type="Pfam" id="PF14033">
    <property type="entry name" value="DUF4246"/>
    <property type="match status" value="1"/>
</dbReference>
<gene>
    <name evidence="2" type="ORF">H0H81_010778</name>
</gene>
<dbReference type="PANTHER" id="PTHR33119:SF1">
    <property type="entry name" value="FE2OG DIOXYGENASE DOMAIN-CONTAINING PROTEIN"/>
    <property type="match status" value="1"/>
</dbReference>
<reference evidence="2" key="1">
    <citation type="submission" date="2021-02" db="EMBL/GenBank/DDBJ databases">
        <authorList>
            <person name="Nieuwenhuis M."/>
            <person name="Van De Peppel L.J.J."/>
        </authorList>
    </citation>
    <scope>NUCLEOTIDE SEQUENCE</scope>
    <source>
        <strain evidence="2">D49</strain>
    </source>
</reference>
<proteinExistence type="predicted"/>
<dbReference type="PANTHER" id="PTHR33119">
    <property type="entry name" value="IFI3P"/>
    <property type="match status" value="1"/>
</dbReference>
<sequence>MEQGVLDNQISAKWGTEAIAGDMQMSQKMIDWCLAELRYKAKIFSQTGAVSVYTGDVVKSDTVISPALQEALKNGVAALESVPEHCKDWHPGSDEKVLDLVHPSLFPLIYGRSRILPETRLGLEDCISLSGAGVIVPMPLHEEEVPGLRYWRRATISAPFSKNFQWLPCDVDISAGEGAARITSYINNLHPEHHSDLYGIIEKIIARTIPLWNMTLTPLKSADVKVWYQRIAYKFCDYDPDPESWPETEGPQKQEDEDEDAFLERRADWYEEQRNVVNIWKDYAETGIQVVIKLANIHLTPEKPEYEGGSWHVEGQLNEHICASAIYYYDSENITSSRLAFRQQSNTRPRVSYEQDHHDWLEAVFGCSQNEPGVQDVGTVDTREGRLLTWPNVLQHQVQPFALADRTRPGHRKILALFLVDPSIRVISTANIPCQQREWWSEAVRGGDSLLARLPKELQDLVFEQVEEFPIGLEEAKEVRARLMDERRVFVRLNNEAFHQYEFSLCEH</sequence>
<organism evidence="2 3">
    <name type="scientific">Sphagnurus paluster</name>
    <dbReference type="NCBI Taxonomy" id="117069"/>
    <lineage>
        <taxon>Eukaryota</taxon>
        <taxon>Fungi</taxon>
        <taxon>Dikarya</taxon>
        <taxon>Basidiomycota</taxon>
        <taxon>Agaricomycotina</taxon>
        <taxon>Agaricomycetes</taxon>
        <taxon>Agaricomycetidae</taxon>
        <taxon>Agaricales</taxon>
        <taxon>Tricholomatineae</taxon>
        <taxon>Lyophyllaceae</taxon>
        <taxon>Sphagnurus</taxon>
    </lineage>
</organism>
<dbReference type="EMBL" id="JABCKI010005717">
    <property type="protein sequence ID" value="KAG5639577.1"/>
    <property type="molecule type" value="Genomic_DNA"/>
</dbReference>
<dbReference type="InterPro" id="IPR049192">
    <property type="entry name" value="DUF4246_C"/>
</dbReference>
<feature type="domain" description="DUF4246" evidence="1">
    <location>
        <begin position="27"/>
        <end position="442"/>
    </location>
</feature>
<dbReference type="InterPro" id="IPR025340">
    <property type="entry name" value="DUF4246"/>
</dbReference>
<dbReference type="Proteomes" id="UP000717328">
    <property type="component" value="Unassembled WGS sequence"/>
</dbReference>
<keyword evidence="3" id="KW-1185">Reference proteome</keyword>
<name>A0A9P7G2F4_9AGAR</name>